<dbReference type="RefSeq" id="WP_090207807.1">
    <property type="nucleotide sequence ID" value="NZ_FOFO01000020.1"/>
</dbReference>
<evidence type="ECO:0000313" key="2">
    <source>
        <dbReference type="Proteomes" id="UP000199496"/>
    </source>
</evidence>
<reference evidence="1 2" key="1">
    <citation type="submission" date="2016-10" db="EMBL/GenBank/DDBJ databases">
        <authorList>
            <person name="de Groot N.N."/>
        </authorList>
    </citation>
    <scope>NUCLEOTIDE SEQUENCE [LARGE SCALE GENOMIC DNA]</scope>
    <source>
        <strain evidence="1 2">B7-7</strain>
    </source>
</reference>
<accession>A0A1H9E6H8</accession>
<dbReference type="Pfam" id="PF13835">
    <property type="entry name" value="DUF4194"/>
    <property type="match status" value="1"/>
</dbReference>
<dbReference type="STRING" id="867345.SAMN05421693_12037"/>
<dbReference type="EMBL" id="FOFO01000020">
    <property type="protein sequence ID" value="SEQ21227.1"/>
    <property type="molecule type" value="Genomic_DNA"/>
</dbReference>
<name>A0A1H9E6H8_9GAMM</name>
<dbReference type="Proteomes" id="UP000199496">
    <property type="component" value="Unassembled WGS sequence"/>
</dbReference>
<evidence type="ECO:0000313" key="1">
    <source>
        <dbReference type="EMBL" id="SEQ21227.1"/>
    </source>
</evidence>
<evidence type="ECO:0008006" key="3">
    <source>
        <dbReference type="Google" id="ProtNLM"/>
    </source>
</evidence>
<dbReference type="InterPro" id="IPR025449">
    <property type="entry name" value="JetB"/>
</dbReference>
<protein>
    <recommendedName>
        <fullName evidence="3">DUF4194 domain-containing protein</fullName>
    </recommendedName>
</protein>
<dbReference type="AlphaFoldDB" id="A0A1H9E6H8"/>
<gene>
    <name evidence="1" type="ORF">SAMN05421693_12037</name>
</gene>
<organism evidence="1 2">
    <name type="scientific">Ectothiorhodospira magna</name>
    <dbReference type="NCBI Taxonomy" id="867345"/>
    <lineage>
        <taxon>Bacteria</taxon>
        <taxon>Pseudomonadati</taxon>
        <taxon>Pseudomonadota</taxon>
        <taxon>Gammaproteobacteria</taxon>
        <taxon>Chromatiales</taxon>
        <taxon>Ectothiorhodospiraceae</taxon>
        <taxon>Ectothiorhodospira</taxon>
    </lineage>
</organism>
<sequence>MTDIDTDLNFSAMLITLFKGVLYKDQHPRHWQTLQDHQTRVRDHVAILGLELMLDDVEGHACLRQRPAQDNDTELPRLVPRRQLSYPVSLLLALLRKKLVEHDAGGGDPRLILSREQMVEMLRVFLPPTANEAKLVDRIQTDINKVVELGFLRRLRGQEDQYEVRRIIKTFIDAQWLAEFDQRLAEYRNHVEESDHGA</sequence>
<keyword evidence="2" id="KW-1185">Reference proteome</keyword>
<dbReference type="OrthoDB" id="5295172at2"/>
<proteinExistence type="predicted"/>